<sequence>MQQLLQEIAQCTICKAHLLLGPRPVVSAHKKSKIVIIGQAPGTKVHASGIPWDDASGKQLRKWLGVNNKTFYDEAKFAIIPMGFCYPGKGKTGDLPPRPECAPKWHKPLFDELKNVELIILIGMYAQKYYLGEQAKGTLTETVANFHDYLPKFLPLPHPSPRNRFWLTKNPWFEVEVLPELRRRVKELI</sequence>
<dbReference type="Proteomes" id="UP000321790">
    <property type="component" value="Unassembled WGS sequence"/>
</dbReference>
<keyword evidence="3" id="KW-1185">Reference proteome</keyword>
<evidence type="ECO:0000313" key="2">
    <source>
        <dbReference type="EMBL" id="TXE12901.1"/>
    </source>
</evidence>
<dbReference type="SMART" id="SM00987">
    <property type="entry name" value="UreE_C"/>
    <property type="match status" value="1"/>
</dbReference>
<dbReference type="InterPro" id="IPR036895">
    <property type="entry name" value="Uracil-DNA_glycosylase-like_sf"/>
</dbReference>
<dbReference type="InterPro" id="IPR047124">
    <property type="entry name" value="HI_0220.2"/>
</dbReference>
<dbReference type="Gene3D" id="3.40.470.10">
    <property type="entry name" value="Uracil-DNA glycosylase-like domain"/>
    <property type="match status" value="1"/>
</dbReference>
<dbReference type="PANTHER" id="PTHR42160:SF1">
    <property type="entry name" value="URACIL-DNA GLYCOSYLASE SUPERFAMILY PROTEIN"/>
    <property type="match status" value="1"/>
</dbReference>
<dbReference type="CDD" id="cd10033">
    <property type="entry name" value="UDG_like"/>
    <property type="match status" value="1"/>
</dbReference>
<dbReference type="SUPFAM" id="SSF52141">
    <property type="entry name" value="Uracil-DNA glycosylase-like"/>
    <property type="match status" value="1"/>
</dbReference>
<protein>
    <submittedName>
        <fullName evidence="2">Uracil-DNA glycosylase family protein</fullName>
    </submittedName>
</protein>
<dbReference type="Pfam" id="PF03167">
    <property type="entry name" value="UDG"/>
    <property type="match status" value="1"/>
</dbReference>
<reference evidence="3" key="1">
    <citation type="submission" date="2019-08" db="EMBL/GenBank/DDBJ databases">
        <title>Seonamhaeicola sediminis sp. nov., isolated from marine sediment.</title>
        <authorList>
            <person name="Cao W.R."/>
        </authorList>
    </citation>
    <scope>NUCLEOTIDE SEQUENCE [LARGE SCALE GENOMIC DNA]</scope>
    <source>
        <strain evidence="3">Gy8</strain>
    </source>
</reference>
<gene>
    <name evidence="2" type="ORF">FUA26_03660</name>
</gene>
<dbReference type="AlphaFoldDB" id="A0A5C7AWN5"/>
<accession>A0A5C7AWN5</accession>
<dbReference type="InterPro" id="IPR005122">
    <property type="entry name" value="Uracil-DNA_glycosylase-like"/>
</dbReference>
<dbReference type="OrthoDB" id="9789139at2"/>
<feature type="domain" description="Uracil-DNA glycosylase-like" evidence="1">
    <location>
        <begin position="25"/>
        <end position="182"/>
    </location>
</feature>
<dbReference type="PANTHER" id="PTHR42160">
    <property type="entry name" value="URACIL-DNA GLYCOSYLASE SUPERFAMILY PROTEIN"/>
    <property type="match status" value="1"/>
</dbReference>
<name>A0A5C7AWN5_9FLAO</name>
<dbReference type="RefSeq" id="WP_147131700.1">
    <property type="nucleotide sequence ID" value="NZ_VOSC01000012.1"/>
</dbReference>
<comment type="caution">
    <text evidence="2">The sequence shown here is derived from an EMBL/GenBank/DDBJ whole genome shotgun (WGS) entry which is preliminary data.</text>
</comment>
<dbReference type="SMART" id="SM00986">
    <property type="entry name" value="UDG"/>
    <property type="match status" value="1"/>
</dbReference>
<evidence type="ECO:0000313" key="3">
    <source>
        <dbReference type="Proteomes" id="UP000321790"/>
    </source>
</evidence>
<dbReference type="EMBL" id="VOSC01000012">
    <property type="protein sequence ID" value="TXE12901.1"/>
    <property type="molecule type" value="Genomic_DNA"/>
</dbReference>
<proteinExistence type="predicted"/>
<evidence type="ECO:0000259" key="1">
    <source>
        <dbReference type="SMART" id="SM00986"/>
    </source>
</evidence>
<organism evidence="2 3">
    <name type="scientific">Seonamhaeicola algicola</name>
    <dbReference type="NCBI Taxonomy" id="1719036"/>
    <lineage>
        <taxon>Bacteria</taxon>
        <taxon>Pseudomonadati</taxon>
        <taxon>Bacteroidota</taxon>
        <taxon>Flavobacteriia</taxon>
        <taxon>Flavobacteriales</taxon>
        <taxon>Flavobacteriaceae</taxon>
    </lineage>
</organism>